<feature type="transmembrane region" description="Helical" evidence="1">
    <location>
        <begin position="94"/>
        <end position="119"/>
    </location>
</feature>
<reference evidence="2 3" key="1">
    <citation type="journal article" date="2019" name="Sci. Rep.">
        <title>Orb-weaving spider Araneus ventricosus genome elucidates the spidroin gene catalogue.</title>
        <authorList>
            <person name="Kono N."/>
            <person name="Nakamura H."/>
            <person name="Ohtoshi R."/>
            <person name="Moran D.A.P."/>
            <person name="Shinohara A."/>
            <person name="Yoshida Y."/>
            <person name="Fujiwara M."/>
            <person name="Mori M."/>
            <person name="Tomita M."/>
            <person name="Arakawa K."/>
        </authorList>
    </citation>
    <scope>NUCLEOTIDE SEQUENCE [LARGE SCALE GENOMIC DNA]</scope>
</reference>
<keyword evidence="1" id="KW-0812">Transmembrane</keyword>
<keyword evidence="3" id="KW-1185">Reference proteome</keyword>
<name>A0A4Y2NF98_ARAVE</name>
<sequence>MLMSFRWAARMRIHNQLTVNKHREINQESEGYPWVGGKKEASHSLPCAKGLKTLQPKPPPNSMGGNIGFVLRSVAWLWRSERVLMLARAVSDQLQLVCLLLIDALSVSFFIFAFLLLLFRCW</sequence>
<accession>A0A4Y2NF98</accession>
<evidence type="ECO:0000256" key="1">
    <source>
        <dbReference type="SAM" id="Phobius"/>
    </source>
</evidence>
<proteinExistence type="predicted"/>
<comment type="caution">
    <text evidence="2">The sequence shown here is derived from an EMBL/GenBank/DDBJ whole genome shotgun (WGS) entry which is preliminary data.</text>
</comment>
<gene>
    <name evidence="2" type="ORF">AVEN_15826_1</name>
</gene>
<evidence type="ECO:0000313" key="2">
    <source>
        <dbReference type="EMBL" id="GBN38108.1"/>
    </source>
</evidence>
<dbReference type="EMBL" id="BGPR01127818">
    <property type="protein sequence ID" value="GBN38108.1"/>
    <property type="molecule type" value="Genomic_DNA"/>
</dbReference>
<dbReference type="AlphaFoldDB" id="A0A4Y2NF98"/>
<dbReference type="Proteomes" id="UP000499080">
    <property type="component" value="Unassembled WGS sequence"/>
</dbReference>
<evidence type="ECO:0000313" key="3">
    <source>
        <dbReference type="Proteomes" id="UP000499080"/>
    </source>
</evidence>
<protein>
    <submittedName>
        <fullName evidence="2">Uncharacterized protein</fullName>
    </submittedName>
</protein>
<keyword evidence="1" id="KW-0472">Membrane</keyword>
<keyword evidence="1" id="KW-1133">Transmembrane helix</keyword>
<organism evidence="2 3">
    <name type="scientific">Araneus ventricosus</name>
    <name type="common">Orbweaver spider</name>
    <name type="synonym">Epeira ventricosa</name>
    <dbReference type="NCBI Taxonomy" id="182803"/>
    <lineage>
        <taxon>Eukaryota</taxon>
        <taxon>Metazoa</taxon>
        <taxon>Ecdysozoa</taxon>
        <taxon>Arthropoda</taxon>
        <taxon>Chelicerata</taxon>
        <taxon>Arachnida</taxon>
        <taxon>Araneae</taxon>
        <taxon>Araneomorphae</taxon>
        <taxon>Entelegynae</taxon>
        <taxon>Araneoidea</taxon>
        <taxon>Araneidae</taxon>
        <taxon>Araneus</taxon>
    </lineage>
</organism>